<feature type="compositionally biased region" description="Low complexity" evidence="1">
    <location>
        <begin position="359"/>
        <end position="369"/>
    </location>
</feature>
<feature type="compositionally biased region" description="Acidic residues" evidence="1">
    <location>
        <begin position="141"/>
        <end position="157"/>
    </location>
</feature>
<feature type="compositionally biased region" description="Low complexity" evidence="1">
    <location>
        <begin position="42"/>
        <end position="63"/>
    </location>
</feature>
<reference evidence="3 4" key="1">
    <citation type="journal article" date="2019" name="Nat. Ecol. Evol.">
        <title>Megaphylogeny resolves global patterns of mushroom evolution.</title>
        <authorList>
            <person name="Varga T."/>
            <person name="Krizsan K."/>
            <person name="Foldi C."/>
            <person name="Dima B."/>
            <person name="Sanchez-Garcia M."/>
            <person name="Sanchez-Ramirez S."/>
            <person name="Szollosi G.J."/>
            <person name="Szarkandi J.G."/>
            <person name="Papp V."/>
            <person name="Albert L."/>
            <person name="Andreopoulos W."/>
            <person name="Angelini C."/>
            <person name="Antonin V."/>
            <person name="Barry K.W."/>
            <person name="Bougher N.L."/>
            <person name="Buchanan P."/>
            <person name="Buyck B."/>
            <person name="Bense V."/>
            <person name="Catcheside P."/>
            <person name="Chovatia M."/>
            <person name="Cooper J."/>
            <person name="Damon W."/>
            <person name="Desjardin D."/>
            <person name="Finy P."/>
            <person name="Geml J."/>
            <person name="Haridas S."/>
            <person name="Hughes K."/>
            <person name="Justo A."/>
            <person name="Karasinski D."/>
            <person name="Kautmanova I."/>
            <person name="Kiss B."/>
            <person name="Kocsube S."/>
            <person name="Kotiranta H."/>
            <person name="LaButti K.M."/>
            <person name="Lechner B.E."/>
            <person name="Liimatainen K."/>
            <person name="Lipzen A."/>
            <person name="Lukacs Z."/>
            <person name="Mihaltcheva S."/>
            <person name="Morgado L.N."/>
            <person name="Niskanen T."/>
            <person name="Noordeloos M.E."/>
            <person name="Ohm R.A."/>
            <person name="Ortiz-Santana B."/>
            <person name="Ovrebo C."/>
            <person name="Racz N."/>
            <person name="Riley R."/>
            <person name="Savchenko A."/>
            <person name="Shiryaev A."/>
            <person name="Soop K."/>
            <person name="Spirin V."/>
            <person name="Szebenyi C."/>
            <person name="Tomsovsky M."/>
            <person name="Tulloss R.E."/>
            <person name="Uehling J."/>
            <person name="Grigoriev I.V."/>
            <person name="Vagvolgyi C."/>
            <person name="Papp T."/>
            <person name="Martin F.M."/>
            <person name="Miettinen O."/>
            <person name="Hibbett D.S."/>
            <person name="Nagy L.G."/>
        </authorList>
    </citation>
    <scope>NUCLEOTIDE SEQUENCE [LARGE SCALE GENOMIC DNA]</scope>
    <source>
        <strain evidence="3 4">CBS 962.96</strain>
    </source>
</reference>
<feature type="compositionally biased region" description="Basic and acidic residues" evidence="1">
    <location>
        <begin position="229"/>
        <end position="241"/>
    </location>
</feature>
<feature type="signal peptide" evidence="2">
    <location>
        <begin position="1"/>
        <end position="21"/>
    </location>
</feature>
<dbReference type="EMBL" id="ML179234">
    <property type="protein sequence ID" value="THU93998.1"/>
    <property type="molecule type" value="Genomic_DNA"/>
</dbReference>
<keyword evidence="2" id="KW-0732">Signal</keyword>
<name>A0A4S8LXT7_DENBC</name>
<accession>A0A4S8LXT7</accession>
<dbReference type="Proteomes" id="UP000297245">
    <property type="component" value="Unassembled WGS sequence"/>
</dbReference>
<evidence type="ECO:0000313" key="4">
    <source>
        <dbReference type="Proteomes" id="UP000297245"/>
    </source>
</evidence>
<feature type="region of interest" description="Disordered" evidence="1">
    <location>
        <begin position="24"/>
        <end position="114"/>
    </location>
</feature>
<feature type="region of interest" description="Disordered" evidence="1">
    <location>
        <begin position="358"/>
        <end position="380"/>
    </location>
</feature>
<evidence type="ECO:0000256" key="2">
    <source>
        <dbReference type="SAM" id="SignalP"/>
    </source>
</evidence>
<evidence type="ECO:0000256" key="1">
    <source>
        <dbReference type="SAM" id="MobiDB-lite"/>
    </source>
</evidence>
<protein>
    <submittedName>
        <fullName evidence="3">Uncharacterized protein</fullName>
    </submittedName>
</protein>
<feature type="compositionally biased region" description="Polar residues" evidence="1">
    <location>
        <begin position="24"/>
        <end position="38"/>
    </location>
</feature>
<feature type="region of interest" description="Disordered" evidence="1">
    <location>
        <begin position="134"/>
        <end position="241"/>
    </location>
</feature>
<keyword evidence="4" id="KW-1185">Reference proteome</keyword>
<sequence>MFRSTSFLQLLLLVSVCSVYTAPTTGTQDGSLSSNQPRAQKKPSSVTSPKDVSSSSSGTQQKQPQKKPKATDNDIDAATGGPSTDETRWDFPYMLLTPSTNRSPQGGDIQDRVTWAPDKNQFVMYVKIGDASWEEKTGEVTDSDNENDSDNGSDDGTDSGSDNDPPKGNPGDNDNPPDDPKGKSDDPKDDPKKQSIPIRPKKDTNNQSVTDKPKGTKRSTFTEMKQQPQKRDPSISTREADYVTHNPAFIYTASMKTKLPHTTKISDRPGRKLQNEVFGGYKPEGASRTNIQIFQVPSLKKTSEWYELLLGEDAEEAVKCSEYVRENMWESFTNTNFGDSKDWKDWVANAKKTLQAAISGKCSTSGSSSPDKPVDKPTKD</sequence>
<feature type="compositionally biased region" description="Polar residues" evidence="1">
    <location>
        <begin position="218"/>
        <end position="227"/>
    </location>
</feature>
<gene>
    <name evidence="3" type="ORF">K435DRAFT_860990</name>
</gene>
<feature type="chain" id="PRO_5020813824" evidence="2">
    <location>
        <begin position="22"/>
        <end position="380"/>
    </location>
</feature>
<proteinExistence type="predicted"/>
<feature type="compositionally biased region" description="Basic and acidic residues" evidence="1">
    <location>
        <begin position="178"/>
        <end position="193"/>
    </location>
</feature>
<dbReference type="AlphaFoldDB" id="A0A4S8LXT7"/>
<evidence type="ECO:0000313" key="3">
    <source>
        <dbReference type="EMBL" id="THU93998.1"/>
    </source>
</evidence>
<organism evidence="3 4">
    <name type="scientific">Dendrothele bispora (strain CBS 962.96)</name>
    <dbReference type="NCBI Taxonomy" id="1314807"/>
    <lineage>
        <taxon>Eukaryota</taxon>
        <taxon>Fungi</taxon>
        <taxon>Dikarya</taxon>
        <taxon>Basidiomycota</taxon>
        <taxon>Agaricomycotina</taxon>
        <taxon>Agaricomycetes</taxon>
        <taxon>Agaricomycetidae</taxon>
        <taxon>Agaricales</taxon>
        <taxon>Agaricales incertae sedis</taxon>
        <taxon>Dendrothele</taxon>
    </lineage>
</organism>